<keyword evidence="1" id="KW-0472">Membrane</keyword>
<dbReference type="CDD" id="cd01949">
    <property type="entry name" value="GGDEF"/>
    <property type="match status" value="1"/>
</dbReference>
<dbReference type="InterPro" id="IPR052155">
    <property type="entry name" value="Biofilm_reg_signaling"/>
</dbReference>
<dbReference type="Gene3D" id="3.30.450.20">
    <property type="entry name" value="PAS domain"/>
    <property type="match status" value="1"/>
</dbReference>
<dbReference type="InterPro" id="IPR043128">
    <property type="entry name" value="Rev_trsase/Diguanyl_cyclase"/>
</dbReference>
<dbReference type="Gene3D" id="3.20.20.450">
    <property type="entry name" value="EAL domain"/>
    <property type="match status" value="1"/>
</dbReference>
<dbReference type="PROSITE" id="PS50887">
    <property type="entry name" value="GGDEF"/>
    <property type="match status" value="1"/>
</dbReference>
<evidence type="ECO:0000259" key="3">
    <source>
        <dbReference type="PROSITE" id="PS50113"/>
    </source>
</evidence>
<dbReference type="PROSITE" id="PS50883">
    <property type="entry name" value="EAL"/>
    <property type="match status" value="1"/>
</dbReference>
<name>A0ABU5DWM4_9PROT</name>
<dbReference type="InterPro" id="IPR000014">
    <property type="entry name" value="PAS"/>
</dbReference>
<dbReference type="InterPro" id="IPR000160">
    <property type="entry name" value="GGDEF_dom"/>
</dbReference>
<dbReference type="Pfam" id="PF00563">
    <property type="entry name" value="EAL"/>
    <property type="match status" value="1"/>
</dbReference>
<dbReference type="PANTHER" id="PTHR44757:SF2">
    <property type="entry name" value="BIOFILM ARCHITECTURE MAINTENANCE PROTEIN MBAA"/>
    <property type="match status" value="1"/>
</dbReference>
<evidence type="ECO:0000256" key="1">
    <source>
        <dbReference type="SAM" id="Phobius"/>
    </source>
</evidence>
<keyword evidence="1" id="KW-1133">Transmembrane helix</keyword>
<evidence type="ECO:0000259" key="5">
    <source>
        <dbReference type="PROSITE" id="PS50887"/>
    </source>
</evidence>
<dbReference type="Proteomes" id="UP001271769">
    <property type="component" value="Unassembled WGS sequence"/>
</dbReference>
<dbReference type="SMART" id="SM00091">
    <property type="entry name" value="PAS"/>
    <property type="match status" value="1"/>
</dbReference>
<dbReference type="PROSITE" id="PS50113">
    <property type="entry name" value="PAC"/>
    <property type="match status" value="1"/>
</dbReference>
<evidence type="ECO:0000259" key="4">
    <source>
        <dbReference type="PROSITE" id="PS50883"/>
    </source>
</evidence>
<dbReference type="EMBL" id="JAXCLX010000001">
    <property type="protein sequence ID" value="MDY0871695.1"/>
    <property type="molecule type" value="Genomic_DNA"/>
</dbReference>
<dbReference type="InterPro" id="IPR035919">
    <property type="entry name" value="EAL_sf"/>
</dbReference>
<organism evidence="6 7">
    <name type="scientific">Dongia rigui</name>
    <dbReference type="NCBI Taxonomy" id="940149"/>
    <lineage>
        <taxon>Bacteria</taxon>
        <taxon>Pseudomonadati</taxon>
        <taxon>Pseudomonadota</taxon>
        <taxon>Alphaproteobacteria</taxon>
        <taxon>Rhodospirillales</taxon>
        <taxon>Dongiaceae</taxon>
        <taxon>Dongia</taxon>
    </lineage>
</organism>
<keyword evidence="7" id="KW-1185">Reference proteome</keyword>
<dbReference type="SUPFAM" id="SSF55785">
    <property type="entry name" value="PYP-like sensor domain (PAS domain)"/>
    <property type="match status" value="1"/>
</dbReference>
<dbReference type="SUPFAM" id="SSF55073">
    <property type="entry name" value="Nucleotide cyclase"/>
    <property type="match status" value="1"/>
</dbReference>
<feature type="transmembrane region" description="Helical" evidence="1">
    <location>
        <begin position="12"/>
        <end position="37"/>
    </location>
</feature>
<evidence type="ECO:0000313" key="6">
    <source>
        <dbReference type="EMBL" id="MDY0871695.1"/>
    </source>
</evidence>
<dbReference type="Pfam" id="PF00989">
    <property type="entry name" value="PAS"/>
    <property type="match status" value="1"/>
</dbReference>
<gene>
    <name evidence="6" type="ORF">SMD31_07165</name>
</gene>
<accession>A0ABU5DWM4</accession>
<feature type="domain" description="PAS" evidence="2">
    <location>
        <begin position="59"/>
        <end position="121"/>
    </location>
</feature>
<dbReference type="CDD" id="cd00130">
    <property type="entry name" value="PAS"/>
    <property type="match status" value="1"/>
</dbReference>
<dbReference type="InterPro" id="IPR029787">
    <property type="entry name" value="Nucleotide_cyclase"/>
</dbReference>
<dbReference type="NCBIfam" id="TIGR00229">
    <property type="entry name" value="sensory_box"/>
    <property type="match status" value="1"/>
</dbReference>
<reference evidence="6 7" key="1">
    <citation type="journal article" date="2013" name="Antonie Van Leeuwenhoek">
        <title>Dongia rigui sp. nov., isolated from freshwater of a large wetland in Korea.</title>
        <authorList>
            <person name="Baik K.S."/>
            <person name="Hwang Y.M."/>
            <person name="Choi J.S."/>
            <person name="Kwon J."/>
            <person name="Seong C.N."/>
        </authorList>
    </citation>
    <scope>NUCLEOTIDE SEQUENCE [LARGE SCALE GENOMIC DNA]</scope>
    <source>
        <strain evidence="6 7">04SU4-P</strain>
    </source>
</reference>
<dbReference type="SUPFAM" id="SSF141868">
    <property type="entry name" value="EAL domain-like"/>
    <property type="match status" value="1"/>
</dbReference>
<dbReference type="RefSeq" id="WP_320500125.1">
    <property type="nucleotide sequence ID" value="NZ_JAXCLX010000001.1"/>
</dbReference>
<dbReference type="PANTHER" id="PTHR44757">
    <property type="entry name" value="DIGUANYLATE CYCLASE DGCP"/>
    <property type="match status" value="1"/>
</dbReference>
<dbReference type="Gene3D" id="3.30.70.270">
    <property type="match status" value="1"/>
</dbReference>
<dbReference type="Pfam" id="PF00990">
    <property type="entry name" value="GGDEF"/>
    <property type="match status" value="1"/>
</dbReference>
<dbReference type="PROSITE" id="PS50112">
    <property type="entry name" value="PAS"/>
    <property type="match status" value="1"/>
</dbReference>
<dbReference type="SMART" id="SM00052">
    <property type="entry name" value="EAL"/>
    <property type="match status" value="1"/>
</dbReference>
<feature type="domain" description="EAL" evidence="4">
    <location>
        <begin position="359"/>
        <end position="609"/>
    </location>
</feature>
<comment type="caution">
    <text evidence="6">The sequence shown here is derived from an EMBL/GenBank/DDBJ whole genome shotgun (WGS) entry which is preliminary data.</text>
</comment>
<proteinExistence type="predicted"/>
<dbReference type="InterPro" id="IPR000700">
    <property type="entry name" value="PAS-assoc_C"/>
</dbReference>
<dbReference type="CDD" id="cd01948">
    <property type="entry name" value="EAL"/>
    <property type="match status" value="1"/>
</dbReference>
<feature type="domain" description="PAC" evidence="3">
    <location>
        <begin position="135"/>
        <end position="185"/>
    </location>
</feature>
<dbReference type="InterPro" id="IPR001633">
    <property type="entry name" value="EAL_dom"/>
</dbReference>
<protein>
    <submittedName>
        <fullName evidence="6">EAL domain-containing protein</fullName>
    </submittedName>
</protein>
<evidence type="ECO:0000313" key="7">
    <source>
        <dbReference type="Proteomes" id="UP001271769"/>
    </source>
</evidence>
<dbReference type="SMART" id="SM00267">
    <property type="entry name" value="GGDEF"/>
    <property type="match status" value="1"/>
</dbReference>
<feature type="domain" description="GGDEF" evidence="5">
    <location>
        <begin position="217"/>
        <end position="350"/>
    </location>
</feature>
<evidence type="ECO:0000259" key="2">
    <source>
        <dbReference type="PROSITE" id="PS50112"/>
    </source>
</evidence>
<dbReference type="NCBIfam" id="TIGR00254">
    <property type="entry name" value="GGDEF"/>
    <property type="match status" value="1"/>
</dbReference>
<keyword evidence="1" id="KW-0812">Transmembrane</keyword>
<dbReference type="InterPro" id="IPR013767">
    <property type="entry name" value="PAS_fold"/>
</dbReference>
<dbReference type="InterPro" id="IPR035965">
    <property type="entry name" value="PAS-like_dom_sf"/>
</dbReference>
<sequence length="625" mass="68751">MSPLFETIAAEPLVPALCLAIILAIVAVCCLLVHFMLRSAQAKAETAALRESEARLRSSEGRFRQLADATFEGLIIHRDGIVLDANTAMAAITGWPQALLIGRSLYDLCPPATHDALRAELFEIRCGRGPEAGDAPVEFQLRHADGSTIPVEVHARTLPFETGDARVIAVRDIRERKAAEERILHLAHHDALTGLPNRNLFRDRLAQAMARARRSGSTVAVLCLDLDRFKPVNDLLGPEIADELLRQVALRLTQSTRADDTVARLGADEFALIQVGLAHPDGPAFMADRLVKAISEPFVICGHHINIGTSIGIALFPSDGMSGDELLRAADTALGRAKEAGGSAYRFFESEMDLRLQERRRLERDLRHAVNNDQLELHYQPLVDCAHLTVTGCEALLRWHHPERGPISPCTFIPLAEECGLIMQLGEWVLRTACRETASWPDDKIVAVNLSPIQFRQSDLADQILGILAETGLAPHRLELEITEGVLIEDTERVLATLKALKAHGIRISLDDFGTGYSSLSYLHRFPFDKIKIDRSFIWAMEENSDSMSIVRAVIALGRSLRITVTAEGVETPTQLAWLQAEDCDQAQGYLLGKPMSRADIATLWANAQGRAQAELPLIQVKAAE</sequence>